<feature type="region of interest" description="Disordered" evidence="1">
    <location>
        <begin position="763"/>
        <end position="792"/>
    </location>
</feature>
<dbReference type="STRING" id="7244.B4LZP6"/>
<dbReference type="GO" id="GO:0003723">
    <property type="term" value="F:RNA binding"/>
    <property type="evidence" value="ECO:0007669"/>
    <property type="project" value="InterPro"/>
</dbReference>
<feature type="compositionally biased region" description="Low complexity" evidence="1">
    <location>
        <begin position="1060"/>
        <end position="1070"/>
    </location>
</feature>
<evidence type="ECO:0000256" key="1">
    <source>
        <dbReference type="SAM" id="MobiDB-lite"/>
    </source>
</evidence>
<feature type="compositionally biased region" description="Low complexity" evidence="1">
    <location>
        <begin position="158"/>
        <end position="168"/>
    </location>
</feature>
<accession>B4LZP6</accession>
<dbReference type="InterPro" id="IPR015943">
    <property type="entry name" value="WD40/YVTN_repeat-like_dom_sf"/>
</dbReference>
<evidence type="ECO:0000313" key="3">
    <source>
        <dbReference type="Proteomes" id="UP000008792"/>
    </source>
</evidence>
<name>B4LZP6_DROVI</name>
<feature type="compositionally biased region" description="Basic and acidic residues" evidence="1">
    <location>
        <begin position="227"/>
        <end position="243"/>
    </location>
</feature>
<keyword evidence="3" id="KW-1185">Reference proteome</keyword>
<feature type="compositionally biased region" description="Low complexity" evidence="1">
    <location>
        <begin position="763"/>
        <end position="782"/>
    </location>
</feature>
<reference evidence="2 3" key="1">
    <citation type="journal article" date="2007" name="Nature">
        <title>Evolution of genes and genomes on the Drosophila phylogeny.</title>
        <authorList>
            <consortium name="Drosophila 12 Genomes Consortium"/>
            <person name="Clark A.G."/>
            <person name="Eisen M.B."/>
            <person name="Smith D.R."/>
            <person name="Bergman C.M."/>
            <person name="Oliver B."/>
            <person name="Markow T.A."/>
            <person name="Kaufman T.C."/>
            <person name="Kellis M."/>
            <person name="Gelbart W."/>
            <person name="Iyer V.N."/>
            <person name="Pollard D.A."/>
            <person name="Sackton T.B."/>
            <person name="Larracuente A.M."/>
            <person name="Singh N.D."/>
            <person name="Abad J.P."/>
            <person name="Abt D.N."/>
            <person name="Adryan B."/>
            <person name="Aguade M."/>
            <person name="Akashi H."/>
            <person name="Anderson W.W."/>
            <person name="Aquadro C.F."/>
            <person name="Ardell D.H."/>
            <person name="Arguello R."/>
            <person name="Artieri C.G."/>
            <person name="Barbash D.A."/>
            <person name="Barker D."/>
            <person name="Barsanti P."/>
            <person name="Batterham P."/>
            <person name="Batzoglou S."/>
            <person name="Begun D."/>
            <person name="Bhutkar A."/>
            <person name="Blanco E."/>
            <person name="Bosak S.A."/>
            <person name="Bradley R.K."/>
            <person name="Brand A.D."/>
            <person name="Brent M.R."/>
            <person name="Brooks A.N."/>
            <person name="Brown R.H."/>
            <person name="Butlin R.K."/>
            <person name="Caggese C."/>
            <person name="Calvi B.R."/>
            <person name="Bernardo de Carvalho A."/>
            <person name="Caspi A."/>
            <person name="Castrezana S."/>
            <person name="Celniker S.E."/>
            <person name="Chang J.L."/>
            <person name="Chapple C."/>
            <person name="Chatterji S."/>
            <person name="Chinwalla A."/>
            <person name="Civetta A."/>
            <person name="Clifton S.W."/>
            <person name="Comeron J.M."/>
            <person name="Costello J.C."/>
            <person name="Coyne J.A."/>
            <person name="Daub J."/>
            <person name="David R.G."/>
            <person name="Delcher A.L."/>
            <person name="Delehaunty K."/>
            <person name="Do C.B."/>
            <person name="Ebling H."/>
            <person name="Edwards K."/>
            <person name="Eickbush T."/>
            <person name="Evans J.D."/>
            <person name="Filipski A."/>
            <person name="Findeiss S."/>
            <person name="Freyhult E."/>
            <person name="Fulton L."/>
            <person name="Fulton R."/>
            <person name="Garcia A.C."/>
            <person name="Gardiner A."/>
            <person name="Garfield D.A."/>
            <person name="Garvin B.E."/>
            <person name="Gibson G."/>
            <person name="Gilbert D."/>
            <person name="Gnerre S."/>
            <person name="Godfrey J."/>
            <person name="Good R."/>
            <person name="Gotea V."/>
            <person name="Gravely B."/>
            <person name="Greenberg A.J."/>
            <person name="Griffiths-Jones S."/>
            <person name="Gross S."/>
            <person name="Guigo R."/>
            <person name="Gustafson E.A."/>
            <person name="Haerty W."/>
            <person name="Hahn M.W."/>
            <person name="Halligan D.L."/>
            <person name="Halpern A.L."/>
            <person name="Halter G.M."/>
            <person name="Han M.V."/>
            <person name="Heger A."/>
            <person name="Hillier L."/>
            <person name="Hinrichs A.S."/>
            <person name="Holmes I."/>
            <person name="Hoskins R.A."/>
            <person name="Hubisz M.J."/>
            <person name="Hultmark D."/>
            <person name="Huntley M.A."/>
            <person name="Jaffe D.B."/>
            <person name="Jagadeeshan S."/>
            <person name="Jeck W.R."/>
            <person name="Johnson J."/>
            <person name="Jones C.D."/>
            <person name="Jordan W.C."/>
            <person name="Karpen G.H."/>
            <person name="Kataoka E."/>
            <person name="Keightley P.D."/>
            <person name="Kheradpour P."/>
            <person name="Kirkness E.F."/>
            <person name="Koerich L.B."/>
            <person name="Kristiansen K."/>
            <person name="Kudrna D."/>
            <person name="Kulathinal R.J."/>
            <person name="Kumar S."/>
            <person name="Kwok R."/>
            <person name="Lander E."/>
            <person name="Langley C.H."/>
            <person name="Lapoint R."/>
            <person name="Lazzaro B.P."/>
            <person name="Lee S.J."/>
            <person name="Levesque L."/>
            <person name="Li R."/>
            <person name="Lin C.F."/>
            <person name="Lin M.F."/>
            <person name="Lindblad-Toh K."/>
            <person name="Llopart A."/>
            <person name="Long M."/>
            <person name="Low L."/>
            <person name="Lozovsky E."/>
            <person name="Lu J."/>
            <person name="Luo M."/>
            <person name="Machado C.A."/>
            <person name="Makalowski W."/>
            <person name="Marzo M."/>
            <person name="Matsuda M."/>
            <person name="Matzkin L."/>
            <person name="McAllister B."/>
            <person name="McBride C.S."/>
            <person name="McKernan B."/>
            <person name="McKernan K."/>
            <person name="Mendez-Lago M."/>
            <person name="Minx P."/>
            <person name="Mollenhauer M.U."/>
            <person name="Montooth K."/>
            <person name="Mount S.M."/>
            <person name="Mu X."/>
            <person name="Myers E."/>
            <person name="Negre B."/>
            <person name="Newfeld S."/>
            <person name="Nielsen R."/>
            <person name="Noor M.A."/>
            <person name="O'Grady P."/>
            <person name="Pachter L."/>
            <person name="Papaceit M."/>
            <person name="Parisi M.J."/>
            <person name="Parisi M."/>
            <person name="Parts L."/>
            <person name="Pedersen J.S."/>
            <person name="Pesole G."/>
            <person name="Phillippy A.M."/>
            <person name="Ponting C.P."/>
            <person name="Pop M."/>
            <person name="Porcelli D."/>
            <person name="Powell J.R."/>
            <person name="Prohaska S."/>
            <person name="Pruitt K."/>
            <person name="Puig M."/>
            <person name="Quesneville H."/>
            <person name="Ram K.R."/>
            <person name="Rand D."/>
            <person name="Rasmussen M.D."/>
            <person name="Reed L.K."/>
            <person name="Reenan R."/>
            <person name="Reily A."/>
            <person name="Remington K.A."/>
            <person name="Rieger T.T."/>
            <person name="Ritchie M.G."/>
            <person name="Robin C."/>
            <person name="Rogers Y.H."/>
            <person name="Rohde C."/>
            <person name="Rozas J."/>
            <person name="Rubenfield M.J."/>
            <person name="Ruiz A."/>
            <person name="Russo S."/>
            <person name="Salzberg S.L."/>
            <person name="Sanchez-Gracia A."/>
            <person name="Saranga D.J."/>
            <person name="Sato H."/>
            <person name="Schaeffer S.W."/>
            <person name="Schatz M.C."/>
            <person name="Schlenke T."/>
            <person name="Schwartz R."/>
            <person name="Segarra C."/>
            <person name="Singh R.S."/>
            <person name="Sirot L."/>
            <person name="Sirota M."/>
            <person name="Sisneros N.B."/>
            <person name="Smith C.D."/>
            <person name="Smith T.F."/>
            <person name="Spieth J."/>
            <person name="Stage D.E."/>
            <person name="Stark A."/>
            <person name="Stephan W."/>
            <person name="Strausberg R.L."/>
            <person name="Strempel S."/>
            <person name="Sturgill D."/>
            <person name="Sutton G."/>
            <person name="Sutton G.G."/>
            <person name="Tao W."/>
            <person name="Teichmann S."/>
            <person name="Tobari Y.N."/>
            <person name="Tomimura Y."/>
            <person name="Tsolas J.M."/>
            <person name="Valente V.L."/>
            <person name="Venter E."/>
            <person name="Venter J.C."/>
            <person name="Vicario S."/>
            <person name="Vieira F.G."/>
            <person name="Vilella A.J."/>
            <person name="Villasante A."/>
            <person name="Walenz B."/>
            <person name="Wang J."/>
            <person name="Wasserman M."/>
            <person name="Watts T."/>
            <person name="Wilson D."/>
            <person name="Wilson R.K."/>
            <person name="Wing R.A."/>
            <person name="Wolfner M.F."/>
            <person name="Wong A."/>
            <person name="Wong G.K."/>
            <person name="Wu C.I."/>
            <person name="Wu G."/>
            <person name="Yamamoto D."/>
            <person name="Yang H.P."/>
            <person name="Yang S.P."/>
            <person name="Yorke J.A."/>
            <person name="Yoshida K."/>
            <person name="Zdobnov E."/>
            <person name="Zhang P."/>
            <person name="Zhang Y."/>
            <person name="Zimin A.V."/>
            <person name="Baldwin J."/>
            <person name="Abdouelleil A."/>
            <person name="Abdulkadir J."/>
            <person name="Abebe A."/>
            <person name="Abera B."/>
            <person name="Abreu J."/>
            <person name="Acer S.C."/>
            <person name="Aftuck L."/>
            <person name="Alexander A."/>
            <person name="An P."/>
            <person name="Anderson E."/>
            <person name="Anderson S."/>
            <person name="Arachi H."/>
            <person name="Azer M."/>
            <person name="Bachantsang P."/>
            <person name="Barry A."/>
            <person name="Bayul T."/>
            <person name="Berlin A."/>
            <person name="Bessette D."/>
            <person name="Bloom T."/>
            <person name="Blye J."/>
            <person name="Boguslavskiy L."/>
            <person name="Bonnet C."/>
            <person name="Boukhgalter B."/>
            <person name="Bourzgui I."/>
            <person name="Brown A."/>
            <person name="Cahill P."/>
            <person name="Channer S."/>
            <person name="Cheshatsang Y."/>
            <person name="Chuda L."/>
            <person name="Citroen M."/>
            <person name="Collymore A."/>
            <person name="Cooke P."/>
            <person name="Costello M."/>
            <person name="D'Aco K."/>
            <person name="Daza R."/>
            <person name="De Haan G."/>
            <person name="DeGray S."/>
            <person name="DeMaso C."/>
            <person name="Dhargay N."/>
            <person name="Dooley K."/>
            <person name="Dooley E."/>
            <person name="Doricent M."/>
            <person name="Dorje P."/>
            <person name="Dorjee K."/>
            <person name="Dupes A."/>
            <person name="Elong R."/>
            <person name="Falk J."/>
            <person name="Farina A."/>
            <person name="Faro S."/>
            <person name="Ferguson D."/>
            <person name="Fisher S."/>
            <person name="Foley C.D."/>
            <person name="Franke A."/>
            <person name="Friedrich D."/>
            <person name="Gadbois L."/>
            <person name="Gearin G."/>
            <person name="Gearin C.R."/>
            <person name="Giannoukos G."/>
            <person name="Goode T."/>
            <person name="Graham J."/>
            <person name="Grandbois E."/>
            <person name="Grewal S."/>
            <person name="Gyaltsen K."/>
            <person name="Hafez N."/>
            <person name="Hagos B."/>
            <person name="Hall J."/>
            <person name="Henson C."/>
            <person name="Hollinger A."/>
            <person name="Honan T."/>
            <person name="Huard M.D."/>
            <person name="Hughes L."/>
            <person name="Hurhula B."/>
            <person name="Husby M.E."/>
            <person name="Kamat A."/>
            <person name="Kanga B."/>
            <person name="Kashin S."/>
            <person name="Khazanovich D."/>
            <person name="Kisner P."/>
            <person name="Lance K."/>
            <person name="Lara M."/>
            <person name="Lee W."/>
            <person name="Lennon N."/>
            <person name="Letendre F."/>
            <person name="LeVine R."/>
            <person name="Lipovsky A."/>
            <person name="Liu X."/>
            <person name="Liu J."/>
            <person name="Liu S."/>
            <person name="Lokyitsang T."/>
            <person name="Lokyitsang Y."/>
            <person name="Lubonja R."/>
            <person name="Lui A."/>
            <person name="MacDonald P."/>
            <person name="Magnisalis V."/>
            <person name="Maru K."/>
            <person name="Matthews C."/>
            <person name="McCusker W."/>
            <person name="McDonough S."/>
            <person name="Mehta T."/>
            <person name="Meldrim J."/>
            <person name="Meneus L."/>
            <person name="Mihai O."/>
            <person name="Mihalev A."/>
            <person name="Mihova T."/>
            <person name="Mittelman R."/>
            <person name="Mlenga V."/>
            <person name="Montmayeur A."/>
            <person name="Mulrain L."/>
            <person name="Navidi A."/>
            <person name="Naylor J."/>
            <person name="Negash T."/>
            <person name="Nguyen T."/>
            <person name="Nguyen N."/>
            <person name="Nicol R."/>
            <person name="Norbu C."/>
            <person name="Norbu N."/>
            <person name="Novod N."/>
            <person name="O'Neill B."/>
            <person name="Osman S."/>
            <person name="Markiewicz E."/>
            <person name="Oyono O.L."/>
            <person name="Patti C."/>
            <person name="Phunkhang P."/>
            <person name="Pierre F."/>
            <person name="Priest M."/>
            <person name="Raghuraman S."/>
            <person name="Rege F."/>
            <person name="Reyes R."/>
            <person name="Rise C."/>
            <person name="Rogov P."/>
            <person name="Ross K."/>
            <person name="Ryan E."/>
            <person name="Settipalli S."/>
            <person name="Shea T."/>
            <person name="Sherpa N."/>
            <person name="Shi L."/>
            <person name="Shih D."/>
            <person name="Sparrow T."/>
            <person name="Spaulding J."/>
            <person name="Stalker J."/>
            <person name="Stange-Thomann N."/>
            <person name="Stavropoulos S."/>
            <person name="Stone C."/>
            <person name="Strader C."/>
            <person name="Tesfaye S."/>
            <person name="Thomson T."/>
            <person name="Thoulutsang Y."/>
            <person name="Thoulutsang D."/>
            <person name="Topham K."/>
            <person name="Topping I."/>
            <person name="Tsamla T."/>
            <person name="Vassiliev H."/>
            <person name="Vo A."/>
            <person name="Wangchuk T."/>
            <person name="Wangdi T."/>
            <person name="Weiand M."/>
            <person name="Wilkinson J."/>
            <person name="Wilson A."/>
            <person name="Yadav S."/>
            <person name="Young G."/>
            <person name="Yu Q."/>
            <person name="Zembek L."/>
            <person name="Zhong D."/>
            <person name="Zimmer A."/>
            <person name="Zwirko Z."/>
            <person name="Jaffe D.B."/>
            <person name="Alvarez P."/>
            <person name="Brockman W."/>
            <person name="Butler J."/>
            <person name="Chin C."/>
            <person name="Gnerre S."/>
            <person name="Grabherr M."/>
            <person name="Kleber M."/>
            <person name="Mauceli E."/>
            <person name="MacCallum I."/>
        </authorList>
    </citation>
    <scope>NUCLEOTIDE SEQUENCE [LARGE SCALE GENOMIC DNA]</scope>
    <source>
        <strain evidence="3">Tucson 15010-1051.87</strain>
    </source>
</reference>
<feature type="compositionally biased region" description="Basic and acidic residues" evidence="1">
    <location>
        <begin position="1122"/>
        <end position="1137"/>
    </location>
</feature>
<feature type="region of interest" description="Disordered" evidence="1">
    <location>
        <begin position="640"/>
        <end position="713"/>
    </location>
</feature>
<evidence type="ECO:0000313" key="2">
    <source>
        <dbReference type="EMBL" id="EDW68215.2"/>
    </source>
</evidence>
<feature type="compositionally biased region" description="Basic and acidic residues" evidence="1">
    <location>
        <begin position="676"/>
        <end position="700"/>
    </location>
</feature>
<feature type="compositionally biased region" description="Polar residues" evidence="1">
    <location>
        <begin position="77"/>
        <end position="97"/>
    </location>
</feature>
<dbReference type="EMBL" id="CH940650">
    <property type="protein sequence ID" value="EDW68215.2"/>
    <property type="molecule type" value="Genomic_DNA"/>
</dbReference>
<feature type="compositionally biased region" description="Basic and acidic residues" evidence="1">
    <location>
        <begin position="170"/>
        <end position="189"/>
    </location>
</feature>
<dbReference type="PANTHER" id="PTHR14435">
    <property type="entry name" value="ZINC FINGER PROTEIN 106"/>
    <property type="match status" value="1"/>
</dbReference>
<dbReference type="eggNOG" id="KOG1721">
    <property type="taxonomic scope" value="Eukaryota"/>
</dbReference>
<feature type="compositionally biased region" description="Polar residues" evidence="1">
    <location>
        <begin position="1078"/>
        <end position="1093"/>
    </location>
</feature>
<feature type="region of interest" description="Disordered" evidence="1">
    <location>
        <begin position="891"/>
        <end position="910"/>
    </location>
</feature>
<feature type="compositionally biased region" description="Basic and acidic residues" evidence="1">
    <location>
        <begin position="588"/>
        <end position="606"/>
    </location>
</feature>
<feature type="compositionally biased region" description="Basic and acidic residues" evidence="1">
    <location>
        <begin position="271"/>
        <end position="320"/>
    </location>
</feature>
<dbReference type="KEGG" id="dvi:6629287"/>
<sequence>MHERRGPATTAAAAAADSAAAATTTTGTTTTAGSEAMSATASGTDASATAAAALQERKRCHTGGQQQQRHHNPNGPPNANSWRQKKSTNYNTQSWQNGRRIYNNKSNCKNNSNSNNNNRNNYCSNQYYPQNNPRDSYRKYTQDNTNWSQSSNYRKDNSNWNQSTNSSSYDRSERQDFRRDSSFRERTDFYRNSSANRTDKKREHVNNTFRSSSASRTWISEDLKSKRCEAQNKSSETNEHCTKTQESQLNQKSLQSPTKEDQNSRNITISNREDNEEIHSAPDNKIDETENNYKDSDTIKEHRPKSRESSEEKQEPKEQPEENNSTASPLELNKDEFKDKPEQAKEIVKDNRRSDKVAGSPRKVAGITTRNYSELRLLRNSISSALQRNIRHKFQQNLSESRATKQPEQSVAKTIANKTYPKIQVRPLAELLKQEILAVTQEQLLASTGPPAGSRAKSTQRTAIQTRRRTVSSSVSHNNGNGHSEYSINDRLASMDKESLKNIINNSDTIYNEHLKLQARRRLREEIRRQLKAIELEQPKDKPAKDLVEDEIVDAIKLPQLLLQEIEKCFGIHISAPEAEDNSAAIRSTEDDQETRQSETSNKETTEAQATIATDHMAKENSTDLMQRLKVAEQFKAMSGKRLASGQLSEKDTSQSSESSSAKDVAGIPKPKPQRTRTDKDKAGGQKETEKELHISEKELPTPAKELPATETGAMLKESAIKKEIAGNLSDSDESYNVIVVSSSEDEDEHEDGTPPVYKAADAEANGAASDHSSSSSSCSNESTKRRYQQKLESDANNIVDSFEKLILPRLKDSLAQRYRSSHCASLQSRLHFISCVVTSSEHNSQTFSKIEVAKMQQNLKANDNRLGIDFLLREVVNVVNLQKQTAAARRKQQLEKEQRAPNELTISPTALELNASKSAELASGPHQRDCSGANIAEPAAQSLMPLTPPRNGTPTPASRSLHGLPLGLPYVGLDSTVPRLSPGCFSPSEPILVMGDSVTHSLLEIDRRLLENQNRRGFLEEMIMKFQREKSDLEMLSLELQSRKFLLLNTVIARNQATTVTPPSTVTPTNSPPPLMQSATQENAGPTASADSDSSKPKQRKRRCVLKRVRYLTRRRRPAKRSKEPARSNDEAGKSEEEIEQPAEHPAPLPRPMTSQLHIKEEPKEPKQAHDTASKRPPNLVSARDSPKRQRLTRSVAASIAQQPLAIIPPLQPPPPPPEPFANMSYELPRSLLKPNPTPLPAIPADTRTTANVASYNYGFIPIGRLHNISSPITQIRIYKVHIIAASENGDVFMFNIASHKLERQITKHSEAITNMFLCEKESFLYTTSLDGFLKKSSLENLERVMQTVYVKEPLQSIDIEWGVAFIGSRWGNIFTYNIAANKVMDMPLLSTGQSIIAVKATKEGVRKIILLGCKGNFVFMHDAATGLLLRRLSIPDGLNVYSLLLTDGHVFCGTQKNEVFKFDFASGSMTNTLSCGNGAVAMAPYGERYLLIGCYDGFIYVLNKETGRQLGRFKGPGRLVLALAIAGDKVVTSSKDNSLEILEIPSELFNLDQST</sequence>
<dbReference type="InterPro" id="IPR042622">
    <property type="entry name" value="Znf106"/>
</dbReference>
<dbReference type="InterPro" id="IPR036322">
    <property type="entry name" value="WD40_repeat_dom_sf"/>
</dbReference>
<dbReference type="Proteomes" id="UP000008792">
    <property type="component" value="Unassembled WGS sequence"/>
</dbReference>
<feature type="compositionally biased region" description="Basic and acidic residues" evidence="1">
    <location>
        <begin position="1159"/>
        <end position="1175"/>
    </location>
</feature>
<dbReference type="OrthoDB" id="10002522at2759"/>
<feature type="compositionally biased region" description="Low complexity" evidence="1">
    <location>
        <begin position="459"/>
        <end position="484"/>
    </location>
</feature>
<feature type="region of interest" description="Disordered" evidence="1">
    <location>
        <begin position="581"/>
        <end position="619"/>
    </location>
</feature>
<dbReference type="Gene3D" id="2.130.10.10">
    <property type="entry name" value="YVTN repeat-like/Quinoprotein amine dehydrogenase"/>
    <property type="match status" value="2"/>
</dbReference>
<feature type="compositionally biased region" description="Low complexity" evidence="1">
    <location>
        <begin position="103"/>
        <end position="125"/>
    </location>
</feature>
<protein>
    <submittedName>
        <fullName evidence="2">Uncharacterized protein</fullName>
    </submittedName>
</protein>
<dbReference type="SMART" id="SM00320">
    <property type="entry name" value="WD40"/>
    <property type="match status" value="4"/>
</dbReference>
<feature type="compositionally biased region" description="Low complexity" evidence="1">
    <location>
        <begin position="8"/>
        <end position="53"/>
    </location>
</feature>
<feature type="compositionally biased region" description="Polar residues" evidence="1">
    <location>
        <begin position="244"/>
        <end position="257"/>
    </location>
</feature>
<dbReference type="InParanoid" id="B4LZP6"/>
<feature type="compositionally biased region" description="Polar residues" evidence="1">
    <location>
        <begin position="142"/>
        <end position="152"/>
    </location>
</feature>
<gene>
    <name evidence="2" type="primary">Dvir\GJ22664</name>
    <name evidence="2" type="ORF">Dvir_GJ22664</name>
</gene>
<proteinExistence type="predicted"/>
<organism evidence="2 3">
    <name type="scientific">Drosophila virilis</name>
    <name type="common">Fruit fly</name>
    <dbReference type="NCBI Taxonomy" id="7244"/>
    <lineage>
        <taxon>Eukaryota</taxon>
        <taxon>Metazoa</taxon>
        <taxon>Ecdysozoa</taxon>
        <taxon>Arthropoda</taxon>
        <taxon>Hexapoda</taxon>
        <taxon>Insecta</taxon>
        <taxon>Pterygota</taxon>
        <taxon>Neoptera</taxon>
        <taxon>Endopterygota</taxon>
        <taxon>Diptera</taxon>
        <taxon>Brachycera</taxon>
        <taxon>Muscomorpha</taxon>
        <taxon>Ephydroidea</taxon>
        <taxon>Drosophilidae</taxon>
        <taxon>Drosophila</taxon>
    </lineage>
</organism>
<feature type="region of interest" description="Disordered" evidence="1">
    <location>
        <begin position="227"/>
        <end position="341"/>
    </location>
</feature>
<dbReference type="SMR" id="B4LZP6"/>
<feature type="region of interest" description="Disordered" evidence="1">
    <location>
        <begin position="1060"/>
        <end position="1197"/>
    </location>
</feature>
<feature type="compositionally biased region" description="Basic and acidic residues" evidence="1">
    <location>
        <begin position="332"/>
        <end position="341"/>
    </location>
</feature>
<dbReference type="InterPro" id="IPR001680">
    <property type="entry name" value="WD40_rpt"/>
</dbReference>
<dbReference type="FunCoup" id="B4LZP6">
    <property type="interactions" value="601"/>
</dbReference>
<dbReference type="PANTHER" id="PTHR14435:SF2">
    <property type="entry name" value="ZINC FINGER PROTEIN 106"/>
    <property type="match status" value="1"/>
</dbReference>
<dbReference type="SUPFAM" id="SSF50978">
    <property type="entry name" value="WD40 repeat-like"/>
    <property type="match status" value="1"/>
</dbReference>
<feature type="region of interest" description="Disordered" evidence="1">
    <location>
        <begin position="447"/>
        <end position="487"/>
    </location>
</feature>
<feature type="region of interest" description="Disordered" evidence="1">
    <location>
        <begin position="1"/>
        <end position="214"/>
    </location>
</feature>
<dbReference type="HOGENOM" id="CLU_005427_0_0_1"/>
<feature type="compositionally biased region" description="Basic residues" evidence="1">
    <location>
        <begin position="1098"/>
        <end position="1121"/>
    </location>
</feature>